<evidence type="ECO:0000256" key="1">
    <source>
        <dbReference type="SAM" id="MobiDB-lite"/>
    </source>
</evidence>
<feature type="region of interest" description="Disordered" evidence="1">
    <location>
        <begin position="62"/>
        <end position="139"/>
    </location>
</feature>
<accession>A0AA37GU90</accession>
<dbReference type="Proteomes" id="UP001055172">
    <property type="component" value="Unassembled WGS sequence"/>
</dbReference>
<comment type="caution">
    <text evidence="2">The sequence shown here is derived from an EMBL/GenBank/DDBJ whole genome shotgun (WGS) entry which is preliminary data.</text>
</comment>
<sequence length="139" mass="15748">MPQERGSKASKWEILTKAISEHQRMAEVMRIVQSQNTTLAQENDGLRQDNHNLRVDIQRMQNELHNMRLQQSPTGQAPVQSQAAPPPPPSAAYQTDPYANRRELPPIRGLNGNMPNGPDSMTGVQYEAPRINGYRSERY</sequence>
<keyword evidence="3" id="KW-1185">Reference proteome</keyword>
<evidence type="ECO:0000313" key="3">
    <source>
        <dbReference type="Proteomes" id="UP001055172"/>
    </source>
</evidence>
<gene>
    <name evidence="2" type="ORF">ColLi_09935</name>
</gene>
<organism evidence="2 3">
    <name type="scientific">Colletotrichum liriopes</name>
    <dbReference type="NCBI Taxonomy" id="708192"/>
    <lineage>
        <taxon>Eukaryota</taxon>
        <taxon>Fungi</taxon>
        <taxon>Dikarya</taxon>
        <taxon>Ascomycota</taxon>
        <taxon>Pezizomycotina</taxon>
        <taxon>Sordariomycetes</taxon>
        <taxon>Hypocreomycetidae</taxon>
        <taxon>Glomerellales</taxon>
        <taxon>Glomerellaceae</taxon>
        <taxon>Colletotrichum</taxon>
        <taxon>Colletotrichum spaethianum species complex</taxon>
    </lineage>
</organism>
<feature type="compositionally biased region" description="Polar residues" evidence="1">
    <location>
        <begin position="62"/>
        <end position="75"/>
    </location>
</feature>
<dbReference type="Gene3D" id="4.10.280.10">
    <property type="entry name" value="Helix-loop-helix DNA-binding domain"/>
    <property type="match status" value="1"/>
</dbReference>
<dbReference type="InterPro" id="IPR036638">
    <property type="entry name" value="HLH_DNA-bd_sf"/>
</dbReference>
<name>A0AA37GU90_9PEZI</name>
<dbReference type="EMBL" id="BPPX01000024">
    <property type="protein sequence ID" value="GJC87097.1"/>
    <property type="molecule type" value="Genomic_DNA"/>
</dbReference>
<reference evidence="2 3" key="1">
    <citation type="submission" date="2021-07" db="EMBL/GenBank/DDBJ databases">
        <title>Genome data of Colletotrichum spaethianum.</title>
        <authorList>
            <person name="Utami Y.D."/>
            <person name="Hiruma K."/>
        </authorList>
    </citation>
    <scope>NUCLEOTIDE SEQUENCE [LARGE SCALE GENOMIC DNA]</scope>
    <source>
        <strain evidence="2 3">MAFF 242679</strain>
    </source>
</reference>
<dbReference type="GO" id="GO:0046983">
    <property type="term" value="F:protein dimerization activity"/>
    <property type="evidence" value="ECO:0007669"/>
    <property type="project" value="InterPro"/>
</dbReference>
<protein>
    <submittedName>
        <fullName evidence="2">Uncharacterized protein</fullName>
    </submittedName>
</protein>
<dbReference type="AlphaFoldDB" id="A0AA37GU90"/>
<proteinExistence type="predicted"/>
<evidence type="ECO:0000313" key="2">
    <source>
        <dbReference type="EMBL" id="GJC87097.1"/>
    </source>
</evidence>